<feature type="transmembrane region" description="Helical" evidence="2">
    <location>
        <begin position="7"/>
        <end position="33"/>
    </location>
</feature>
<evidence type="ECO:0000313" key="3">
    <source>
        <dbReference type="EMBL" id="SHK01624.1"/>
    </source>
</evidence>
<dbReference type="InterPro" id="IPR021338">
    <property type="entry name" value="DUF2953"/>
</dbReference>
<keyword evidence="2" id="KW-1133">Transmembrane helix</keyword>
<feature type="compositionally biased region" description="Basic residues" evidence="1">
    <location>
        <begin position="146"/>
        <end position="156"/>
    </location>
</feature>
<protein>
    <recommendedName>
        <fullName evidence="5">DUF2953 domain-containing protein</fullName>
    </recommendedName>
</protein>
<proteinExistence type="predicted"/>
<keyword evidence="4" id="KW-1185">Reference proteome</keyword>
<gene>
    <name evidence="3" type="ORF">SAMN02745136_01546</name>
</gene>
<sequence length="436" mass="49540">MIHIVFIVLKIIGIILASVLGLLIALILIALFVPIRYKLNAEYEEDFKAAARFTWLLRIVSFTAEYGREDIEISDVTEILEEESDLQGNFRMRLKIFGKILFDSSKKEEEKEEKASEKKKRVFSLRGKKGRESGKRTENGELSLAKGKKEKTKAKRKAEEGQLSIPEAKAITEPETAPMTDAVLQAEKRKEADLTADIKAAPDIHTIEKSVSINTEEKSESIKRAEAVRITKAAAEAVPGMENNEKAREKEQQVLQEEISVDVKEPDGSTEGSFRFIRKIGRRIKNLWNKLKAFFESVKEKVKNLSLSLSNIYDKYNLIKRFFQNETNKLGLKYGFERIKGLLKHMGPRKVKAYIEFGTGDPCSTGQLLGVAAAFMGIYKDSVQIIPDFENEVLKGNFYCKGRIRGIILLILGIKVIRNRDIRALIKNFQTLKEEF</sequence>
<organism evidence="3 4">
    <name type="scientific">Anaerocolumna jejuensis DSM 15929</name>
    <dbReference type="NCBI Taxonomy" id="1121322"/>
    <lineage>
        <taxon>Bacteria</taxon>
        <taxon>Bacillati</taxon>
        <taxon>Bacillota</taxon>
        <taxon>Clostridia</taxon>
        <taxon>Lachnospirales</taxon>
        <taxon>Lachnospiraceae</taxon>
        <taxon>Anaerocolumna</taxon>
    </lineage>
</organism>
<dbReference type="Pfam" id="PF11167">
    <property type="entry name" value="DUF2953"/>
    <property type="match status" value="1"/>
</dbReference>
<evidence type="ECO:0000256" key="1">
    <source>
        <dbReference type="SAM" id="MobiDB-lite"/>
    </source>
</evidence>
<dbReference type="RefSeq" id="WP_073274464.1">
    <property type="nucleotide sequence ID" value="NZ_FRAC01000008.1"/>
</dbReference>
<keyword evidence="2" id="KW-0812">Transmembrane</keyword>
<dbReference type="STRING" id="1121322.SAMN02745136_01546"/>
<keyword evidence="2" id="KW-0472">Membrane</keyword>
<feature type="compositionally biased region" description="Basic residues" evidence="1">
    <location>
        <begin position="117"/>
        <end position="129"/>
    </location>
</feature>
<dbReference type="OrthoDB" id="2087351at2"/>
<evidence type="ECO:0000313" key="4">
    <source>
        <dbReference type="Proteomes" id="UP000184386"/>
    </source>
</evidence>
<feature type="region of interest" description="Disordered" evidence="1">
    <location>
        <begin position="111"/>
        <end position="164"/>
    </location>
</feature>
<evidence type="ECO:0000256" key="2">
    <source>
        <dbReference type="SAM" id="Phobius"/>
    </source>
</evidence>
<reference evidence="3 4" key="1">
    <citation type="submission" date="2016-11" db="EMBL/GenBank/DDBJ databases">
        <authorList>
            <person name="Jaros S."/>
            <person name="Januszkiewicz K."/>
            <person name="Wedrychowicz H."/>
        </authorList>
    </citation>
    <scope>NUCLEOTIDE SEQUENCE [LARGE SCALE GENOMIC DNA]</scope>
    <source>
        <strain evidence="3 4">DSM 15929</strain>
    </source>
</reference>
<dbReference type="EMBL" id="FRAC01000008">
    <property type="protein sequence ID" value="SHK01624.1"/>
    <property type="molecule type" value="Genomic_DNA"/>
</dbReference>
<name>A0A1M6P139_9FIRM</name>
<feature type="compositionally biased region" description="Basic and acidic residues" evidence="1">
    <location>
        <begin position="130"/>
        <end position="139"/>
    </location>
</feature>
<dbReference type="AlphaFoldDB" id="A0A1M6P139"/>
<evidence type="ECO:0008006" key="5">
    <source>
        <dbReference type="Google" id="ProtNLM"/>
    </source>
</evidence>
<accession>A0A1M6P139</accession>
<dbReference type="Proteomes" id="UP000184386">
    <property type="component" value="Unassembled WGS sequence"/>
</dbReference>